<feature type="compositionally biased region" description="Polar residues" evidence="1">
    <location>
        <begin position="135"/>
        <end position="158"/>
    </location>
</feature>
<name>A0ABD1VUY7_9LAMI</name>
<dbReference type="Pfam" id="PF10175">
    <property type="entry name" value="MPP6"/>
    <property type="match status" value="1"/>
</dbReference>
<keyword evidence="3" id="KW-1185">Reference proteome</keyword>
<feature type="compositionally biased region" description="Basic and acidic residues" evidence="1">
    <location>
        <begin position="20"/>
        <end position="31"/>
    </location>
</feature>
<evidence type="ECO:0000256" key="1">
    <source>
        <dbReference type="SAM" id="MobiDB-lite"/>
    </source>
</evidence>
<feature type="region of interest" description="Disordered" evidence="1">
    <location>
        <begin position="1"/>
        <end position="37"/>
    </location>
</feature>
<feature type="region of interest" description="Disordered" evidence="1">
    <location>
        <begin position="78"/>
        <end position="184"/>
    </location>
</feature>
<sequence>MAKRELSSTLKNLKFMQRTAQKEEKGKKEEEVTPAADFPFSSIPKKCVVIVEGDPHPVATIGRMSFLSFNPSIDKLNEELHQPEASTTNSGRQSETLTTRENGNVQDGLDISESDSLRWDENGDLKRKQHDVVSDTANPNTSQKNFRANQQSSPNGSHNSHKKTKHEKLDWSVLRPPKFQNKKK</sequence>
<dbReference type="PANTHER" id="PTHR13582:SF0">
    <property type="entry name" value="M-PHASE PHOSPHOPROTEIN 6"/>
    <property type="match status" value="1"/>
</dbReference>
<dbReference type="PANTHER" id="PTHR13582">
    <property type="entry name" value="M-PHASE PHOSPHOPROTEIN 6"/>
    <property type="match status" value="1"/>
</dbReference>
<evidence type="ECO:0000313" key="2">
    <source>
        <dbReference type="EMBL" id="KAL2541142.1"/>
    </source>
</evidence>
<protein>
    <submittedName>
        <fullName evidence="2">Scarecrow-like transcription factor 11 (SCL11)</fullName>
    </submittedName>
</protein>
<proteinExistence type="predicted"/>
<feature type="compositionally biased region" description="Polar residues" evidence="1">
    <location>
        <begin position="84"/>
        <end position="105"/>
    </location>
</feature>
<dbReference type="Proteomes" id="UP001604336">
    <property type="component" value="Unassembled WGS sequence"/>
</dbReference>
<evidence type="ECO:0000313" key="3">
    <source>
        <dbReference type="Proteomes" id="UP001604336"/>
    </source>
</evidence>
<dbReference type="InterPro" id="IPR019324">
    <property type="entry name" value="MPP6"/>
</dbReference>
<organism evidence="2 3">
    <name type="scientific">Abeliophyllum distichum</name>
    <dbReference type="NCBI Taxonomy" id="126358"/>
    <lineage>
        <taxon>Eukaryota</taxon>
        <taxon>Viridiplantae</taxon>
        <taxon>Streptophyta</taxon>
        <taxon>Embryophyta</taxon>
        <taxon>Tracheophyta</taxon>
        <taxon>Spermatophyta</taxon>
        <taxon>Magnoliopsida</taxon>
        <taxon>eudicotyledons</taxon>
        <taxon>Gunneridae</taxon>
        <taxon>Pentapetalae</taxon>
        <taxon>asterids</taxon>
        <taxon>lamiids</taxon>
        <taxon>Lamiales</taxon>
        <taxon>Oleaceae</taxon>
        <taxon>Forsythieae</taxon>
        <taxon>Abeliophyllum</taxon>
    </lineage>
</organism>
<accession>A0ABD1VUY7</accession>
<reference evidence="3" key="1">
    <citation type="submission" date="2024-07" db="EMBL/GenBank/DDBJ databases">
        <title>Two chromosome-level genome assemblies of Korean endemic species Abeliophyllum distichum and Forsythia ovata (Oleaceae).</title>
        <authorList>
            <person name="Jang H."/>
        </authorList>
    </citation>
    <scope>NUCLEOTIDE SEQUENCE [LARGE SCALE GENOMIC DNA]</scope>
</reference>
<dbReference type="AlphaFoldDB" id="A0ABD1VUY7"/>
<gene>
    <name evidence="2" type="ORF">Adt_02120</name>
</gene>
<feature type="compositionally biased region" description="Basic and acidic residues" evidence="1">
    <location>
        <begin position="115"/>
        <end position="133"/>
    </location>
</feature>
<dbReference type="EMBL" id="JBFOLK010000001">
    <property type="protein sequence ID" value="KAL2541142.1"/>
    <property type="molecule type" value="Genomic_DNA"/>
</dbReference>
<comment type="caution">
    <text evidence="2">The sequence shown here is derived from an EMBL/GenBank/DDBJ whole genome shotgun (WGS) entry which is preliminary data.</text>
</comment>